<reference evidence="6" key="1">
    <citation type="journal article" date="2010" name="Genome Res.">
        <title>Population genomic sequencing of Coccidioides fungi reveals recent hybridization and transposon control.</title>
        <authorList>
            <person name="Neafsey D.E."/>
            <person name="Barker B.M."/>
            <person name="Sharpton T.J."/>
            <person name="Stajich J.E."/>
            <person name="Park D.J."/>
            <person name="Whiston E."/>
            <person name="Hung C.-Y."/>
            <person name="McMahan C."/>
            <person name="White J."/>
            <person name="Sykes S."/>
            <person name="Heiman D."/>
            <person name="Young S."/>
            <person name="Zeng Q."/>
            <person name="Abouelleil A."/>
            <person name="Aftuck L."/>
            <person name="Bessette D."/>
            <person name="Brown A."/>
            <person name="FitzGerald M."/>
            <person name="Lui A."/>
            <person name="Macdonald J.P."/>
            <person name="Priest M."/>
            <person name="Orbach M.J."/>
            <person name="Galgiani J.N."/>
            <person name="Kirkland T.N."/>
            <person name="Cole G.T."/>
            <person name="Birren B.W."/>
            <person name="Henn M.R."/>
            <person name="Taylor J.W."/>
            <person name="Rounsley S.D."/>
        </authorList>
    </citation>
    <scope>NUCLEOTIDE SEQUENCE [LARGE SCALE GENOMIC DNA]</scope>
    <source>
        <strain evidence="6">RMSCC 3703</strain>
    </source>
</reference>
<feature type="domain" description="Helicase ATP-binding" evidence="4">
    <location>
        <begin position="327"/>
        <end position="497"/>
    </location>
</feature>
<dbReference type="OrthoDB" id="413460at2759"/>
<evidence type="ECO:0000256" key="1">
    <source>
        <dbReference type="ARBA" id="ARBA00022741"/>
    </source>
</evidence>
<dbReference type="PANTHER" id="PTHR45629:SF7">
    <property type="entry name" value="DNA EXCISION REPAIR PROTEIN ERCC-6-RELATED"/>
    <property type="match status" value="1"/>
</dbReference>
<dbReference type="InterPro" id="IPR000330">
    <property type="entry name" value="SNF2_N"/>
</dbReference>
<feature type="compositionally biased region" description="Pro residues" evidence="3">
    <location>
        <begin position="1"/>
        <end position="17"/>
    </location>
</feature>
<dbReference type="EMBL" id="DS268118">
    <property type="protein sequence ID" value="KMU72138.1"/>
    <property type="molecule type" value="Genomic_DNA"/>
</dbReference>
<evidence type="ECO:0000256" key="3">
    <source>
        <dbReference type="SAM" id="MobiDB-lite"/>
    </source>
</evidence>
<dbReference type="GO" id="GO:0015616">
    <property type="term" value="F:DNA translocase activity"/>
    <property type="evidence" value="ECO:0007669"/>
    <property type="project" value="TreeGrafter"/>
</dbReference>
<proteinExistence type="predicted"/>
<evidence type="ECO:0000259" key="4">
    <source>
        <dbReference type="PROSITE" id="PS51192"/>
    </source>
</evidence>
<dbReference type="AlphaFoldDB" id="A0A0J8QLU1"/>
<dbReference type="GO" id="GO:0007131">
    <property type="term" value="P:reciprocal meiotic recombination"/>
    <property type="evidence" value="ECO:0007669"/>
    <property type="project" value="TreeGrafter"/>
</dbReference>
<dbReference type="InterPro" id="IPR050496">
    <property type="entry name" value="SNF2_RAD54_helicase_repair"/>
</dbReference>
<feature type="compositionally biased region" description="Basic and acidic residues" evidence="3">
    <location>
        <begin position="256"/>
        <end position="277"/>
    </location>
</feature>
<dbReference type="Gene3D" id="3.40.50.300">
    <property type="entry name" value="P-loop containing nucleotide triphosphate hydrolases"/>
    <property type="match status" value="1"/>
</dbReference>
<dbReference type="Pfam" id="PF00176">
    <property type="entry name" value="SNF2-rel_dom"/>
    <property type="match status" value="1"/>
</dbReference>
<feature type="region of interest" description="Disordered" evidence="3">
    <location>
        <begin position="1"/>
        <end position="55"/>
    </location>
</feature>
<dbReference type="Gene3D" id="1.20.120.850">
    <property type="entry name" value="SWI2/SNF2 ATPases, N-terminal domain"/>
    <property type="match status" value="1"/>
</dbReference>
<evidence type="ECO:0000313" key="6">
    <source>
        <dbReference type="Proteomes" id="UP000054559"/>
    </source>
</evidence>
<protein>
    <submittedName>
        <fullName evidence="5">RAD54B protein</fullName>
    </submittedName>
</protein>
<organism evidence="5 6">
    <name type="scientific">Coccidioides immitis RMSCC 3703</name>
    <dbReference type="NCBI Taxonomy" id="454286"/>
    <lineage>
        <taxon>Eukaryota</taxon>
        <taxon>Fungi</taxon>
        <taxon>Dikarya</taxon>
        <taxon>Ascomycota</taxon>
        <taxon>Pezizomycotina</taxon>
        <taxon>Eurotiomycetes</taxon>
        <taxon>Eurotiomycetidae</taxon>
        <taxon>Onygenales</taxon>
        <taxon>Onygenaceae</taxon>
        <taxon>Coccidioides</taxon>
    </lineage>
</organism>
<accession>A0A0J8QLU1</accession>
<dbReference type="PANTHER" id="PTHR45629">
    <property type="entry name" value="SNF2/RAD54 FAMILY MEMBER"/>
    <property type="match status" value="1"/>
</dbReference>
<dbReference type="PROSITE" id="PS51192">
    <property type="entry name" value="HELICASE_ATP_BIND_1"/>
    <property type="match status" value="1"/>
</dbReference>
<dbReference type="GO" id="GO:0000724">
    <property type="term" value="P:double-strand break repair via homologous recombination"/>
    <property type="evidence" value="ECO:0007669"/>
    <property type="project" value="TreeGrafter"/>
</dbReference>
<gene>
    <name evidence="5" type="ORF">CISG_00447</name>
</gene>
<evidence type="ECO:0000256" key="2">
    <source>
        <dbReference type="ARBA" id="ARBA00022840"/>
    </source>
</evidence>
<dbReference type="Proteomes" id="UP000054559">
    <property type="component" value="Unassembled WGS sequence"/>
</dbReference>
<dbReference type="SMART" id="SM00487">
    <property type="entry name" value="DEXDc"/>
    <property type="match status" value="1"/>
</dbReference>
<dbReference type="STRING" id="454286.A0A0J8QLU1"/>
<feature type="region of interest" description="Disordered" evidence="3">
    <location>
        <begin position="252"/>
        <end position="281"/>
    </location>
</feature>
<feature type="region of interest" description="Disordered" evidence="3">
    <location>
        <begin position="594"/>
        <end position="622"/>
    </location>
</feature>
<dbReference type="InterPro" id="IPR038718">
    <property type="entry name" value="SNF2-like_sf"/>
</dbReference>
<dbReference type="InterPro" id="IPR014001">
    <property type="entry name" value="Helicase_ATP-bd"/>
</dbReference>
<feature type="compositionally biased region" description="Low complexity" evidence="3">
    <location>
        <begin position="18"/>
        <end position="32"/>
    </location>
</feature>
<sequence>MPFKPFKPPLIRRPPSAPQTQQDTSDSVSQPSAKRRRIGDHASDVATEEGVKPNGTVHVVKSGQALYRKPLILANNSSKLLDKTGRNDTASGDGGDGGVEGYYNVLWRKFTAKKHRTWDGDGILSLRGGYAYLQDVSGKDMGRIMFNSPLKPGSALSIGGKDVEVDSILSKEEYLAGRPFLGVNRESPDVLLKKPEPPRMTPISVSRIGSVRKPDATKPAVIGRRAEVREAEEAVKKVLNVAAPKSIATNSRFKNPLKEDSVLPSKPNKEVTPRHDPNQPGAIVMKRPESVPKGKQIVDVVVDPLLGKHLREHQREGVKLLYECVMGMRPFNGEGAILADEMGLGKTLQTIALLWTLMKQNPIYGASPVVKKALIVCPVTLIKNWQKEFRKWLGNDRLGVFVADGKHMRLTDFTMGMSYNVMIIGYERLRTVQEELAKGRGIDIVIADEGHRLKTVQNKSAQAIQSLNTARRIILSGTPIQNDLTAWCSLMWTGNPGDGTSRPMARIHRDGQKRHCHIYRMLLRGGLEEKIWQRQVTKLGLADSVMDQKNSVAHFSREELRDLFRLDEDAECQTHDLLGCECGGRGKHASIIADVGDNGDKLSDSESPTESDDSDEIPDPPSLIKASKLLSHPSAGERKNAANKRRRKMRSLMQYSHISTQLLVTKHRKSLEEQIGDDVLLSLLGEEGNGVRYLFKRDGFAGLSTNTDKMGI</sequence>
<dbReference type="InterPro" id="IPR027417">
    <property type="entry name" value="P-loop_NTPase"/>
</dbReference>
<evidence type="ECO:0000313" key="5">
    <source>
        <dbReference type="EMBL" id="KMU72138.1"/>
    </source>
</evidence>
<name>A0A0J8QLU1_COCIT</name>
<dbReference type="GO" id="GO:0005634">
    <property type="term" value="C:nucleus"/>
    <property type="evidence" value="ECO:0007669"/>
    <property type="project" value="TreeGrafter"/>
</dbReference>
<dbReference type="GO" id="GO:0005524">
    <property type="term" value="F:ATP binding"/>
    <property type="evidence" value="ECO:0007669"/>
    <property type="project" value="InterPro"/>
</dbReference>
<feature type="compositionally biased region" description="Acidic residues" evidence="3">
    <location>
        <begin position="607"/>
        <end position="618"/>
    </location>
</feature>
<dbReference type="Gene3D" id="3.40.50.10810">
    <property type="entry name" value="Tandem AAA-ATPase domain"/>
    <property type="match status" value="1"/>
</dbReference>
<keyword evidence="2" id="KW-0067">ATP-binding</keyword>
<dbReference type="SUPFAM" id="SSF52540">
    <property type="entry name" value="P-loop containing nucleoside triphosphate hydrolases"/>
    <property type="match status" value="2"/>
</dbReference>
<keyword evidence="1" id="KW-0547">Nucleotide-binding</keyword>